<feature type="domain" description="BCS1 N-terminal" evidence="3">
    <location>
        <begin position="85"/>
        <end position="250"/>
    </location>
</feature>
<reference evidence="4" key="2">
    <citation type="submission" date="2023-02" db="EMBL/GenBank/DDBJ databases">
        <authorList>
            <consortium name="DOE Joint Genome Institute"/>
            <person name="Mondo S.J."/>
            <person name="Chang Y."/>
            <person name="Wang Y."/>
            <person name="Ahrendt S."/>
            <person name="Andreopoulos W."/>
            <person name="Barry K."/>
            <person name="Beard J."/>
            <person name="Benny G.L."/>
            <person name="Blankenship S."/>
            <person name="Bonito G."/>
            <person name="Cuomo C."/>
            <person name="Desiro A."/>
            <person name="Gervers K.A."/>
            <person name="Hundley H."/>
            <person name="Kuo A."/>
            <person name="LaButti K."/>
            <person name="Lang B.F."/>
            <person name="Lipzen A."/>
            <person name="O'Donnell K."/>
            <person name="Pangilinan J."/>
            <person name="Reynolds N."/>
            <person name="Sandor L."/>
            <person name="Smith M.W."/>
            <person name="Tsang A."/>
            <person name="Grigoriev I.V."/>
            <person name="Stajich J.E."/>
            <person name="Spatafora J.W."/>
        </authorList>
    </citation>
    <scope>NUCLEOTIDE SEQUENCE</scope>
    <source>
        <strain evidence="4">RSA 2281</strain>
    </source>
</reference>
<dbReference type="InterPro" id="IPR050747">
    <property type="entry name" value="Mitochondrial_chaperone_BCS1"/>
</dbReference>
<proteinExistence type="predicted"/>
<evidence type="ECO:0000259" key="2">
    <source>
        <dbReference type="Pfam" id="PF00004"/>
    </source>
</evidence>
<protein>
    <submittedName>
        <fullName evidence="4">P-loop containing nucleoside triphosphate hydrolase protein</fullName>
    </submittedName>
</protein>
<dbReference type="Pfam" id="PF08740">
    <property type="entry name" value="BCS1_N"/>
    <property type="match status" value="1"/>
</dbReference>
<organism evidence="4 5">
    <name type="scientific">Phascolomyces articulosus</name>
    <dbReference type="NCBI Taxonomy" id="60185"/>
    <lineage>
        <taxon>Eukaryota</taxon>
        <taxon>Fungi</taxon>
        <taxon>Fungi incertae sedis</taxon>
        <taxon>Mucoromycota</taxon>
        <taxon>Mucoromycotina</taxon>
        <taxon>Mucoromycetes</taxon>
        <taxon>Mucorales</taxon>
        <taxon>Lichtheimiaceae</taxon>
        <taxon>Phascolomyces</taxon>
    </lineage>
</organism>
<dbReference type="AlphaFoldDB" id="A0AAD5PJP7"/>
<dbReference type="InterPro" id="IPR014851">
    <property type="entry name" value="BCS1_N"/>
</dbReference>
<keyword evidence="4" id="KW-0378">Hydrolase</keyword>
<dbReference type="GO" id="GO:0031966">
    <property type="term" value="C:mitochondrial membrane"/>
    <property type="evidence" value="ECO:0007669"/>
    <property type="project" value="UniProtKB-SubCell"/>
</dbReference>
<feature type="non-terminal residue" evidence="4">
    <location>
        <position position="1"/>
    </location>
</feature>
<keyword evidence="5" id="KW-1185">Reference proteome</keyword>
<dbReference type="GO" id="GO:0005524">
    <property type="term" value="F:ATP binding"/>
    <property type="evidence" value="ECO:0007669"/>
    <property type="project" value="InterPro"/>
</dbReference>
<dbReference type="InterPro" id="IPR003959">
    <property type="entry name" value="ATPase_AAA_core"/>
</dbReference>
<dbReference type="SUPFAM" id="SSF52540">
    <property type="entry name" value="P-loop containing nucleoside triphosphate hydrolases"/>
    <property type="match status" value="1"/>
</dbReference>
<comment type="caution">
    <text evidence="4">The sequence shown here is derived from an EMBL/GenBank/DDBJ whole genome shotgun (WGS) entry which is preliminary data.</text>
</comment>
<accession>A0AAD5PJP7</accession>
<evidence type="ECO:0000313" key="4">
    <source>
        <dbReference type="EMBL" id="KAI9274343.1"/>
    </source>
</evidence>
<evidence type="ECO:0000313" key="5">
    <source>
        <dbReference type="Proteomes" id="UP001209540"/>
    </source>
</evidence>
<dbReference type="Proteomes" id="UP001209540">
    <property type="component" value="Unassembled WGS sequence"/>
</dbReference>
<dbReference type="PANTHER" id="PTHR23070">
    <property type="entry name" value="BCS1 AAA-TYPE ATPASE"/>
    <property type="match status" value="1"/>
</dbReference>
<dbReference type="Pfam" id="PF00004">
    <property type="entry name" value="AAA"/>
    <property type="match status" value="1"/>
</dbReference>
<comment type="subcellular location">
    <subcellularLocation>
        <location evidence="1">Mitochondrion membrane</location>
    </subcellularLocation>
</comment>
<name>A0AAD5PJP7_9FUNG</name>
<dbReference type="Gene3D" id="3.40.50.300">
    <property type="entry name" value="P-loop containing nucleotide triphosphate hydrolases"/>
    <property type="match status" value="1"/>
</dbReference>
<feature type="domain" description="ATPase AAA-type core" evidence="2">
    <location>
        <begin position="285"/>
        <end position="372"/>
    </location>
</feature>
<dbReference type="InterPro" id="IPR027417">
    <property type="entry name" value="P-loop_NTPase"/>
</dbReference>
<gene>
    <name evidence="4" type="ORF">BDA99DRAFT_497226</name>
</gene>
<evidence type="ECO:0000259" key="3">
    <source>
        <dbReference type="Pfam" id="PF08740"/>
    </source>
</evidence>
<dbReference type="GO" id="GO:0016887">
    <property type="term" value="F:ATP hydrolysis activity"/>
    <property type="evidence" value="ECO:0007669"/>
    <property type="project" value="InterPro"/>
</dbReference>
<reference evidence="4" key="1">
    <citation type="journal article" date="2022" name="IScience">
        <title>Evolution of zygomycete secretomes and the origins of terrestrial fungal ecologies.</title>
        <authorList>
            <person name="Chang Y."/>
            <person name="Wang Y."/>
            <person name="Mondo S."/>
            <person name="Ahrendt S."/>
            <person name="Andreopoulos W."/>
            <person name="Barry K."/>
            <person name="Beard J."/>
            <person name="Benny G.L."/>
            <person name="Blankenship S."/>
            <person name="Bonito G."/>
            <person name="Cuomo C."/>
            <person name="Desiro A."/>
            <person name="Gervers K.A."/>
            <person name="Hundley H."/>
            <person name="Kuo A."/>
            <person name="LaButti K."/>
            <person name="Lang B.F."/>
            <person name="Lipzen A."/>
            <person name="O'Donnell K."/>
            <person name="Pangilinan J."/>
            <person name="Reynolds N."/>
            <person name="Sandor L."/>
            <person name="Smith M.E."/>
            <person name="Tsang A."/>
            <person name="Grigoriev I.V."/>
            <person name="Stajich J.E."/>
            <person name="Spatafora J.W."/>
        </authorList>
    </citation>
    <scope>NUCLEOTIDE SEQUENCE</scope>
    <source>
        <strain evidence="4">RSA 2281</strain>
    </source>
</reference>
<evidence type="ECO:0000256" key="1">
    <source>
        <dbReference type="ARBA" id="ARBA00004325"/>
    </source>
</evidence>
<sequence>MPTPSTLVTRSFVLDKILTFLEHIIDERFWEGLIGQRLVELGKRYFGNDFVVLSLVYYIASLLRTKWWDLVESITDRLRRPDPETVSVQLITSDKAYIAVDDFVRSKIRELDGLNRVFATYEDIDADCDEVEEGGELNKKKVVTFYPPEELTSQIEYKGYSLSVSWRSVKKAKDDEEQVEGGMFRGRFVSRMLIITMEDSTLDTLKQFIQEWTDIYNERQSNELTIHKYNYGYSSWDFFKSMEPRALSTVVLKEGVKERVVNDMDKFRRRKRWYKTRGVPYRRGYLLYGPPGTGKTSLIQALASNLGMDIGIASLLDVYSDSDFSDMLNDAPSNCIIVLEDFDHYIRNISNKGDRITSSIAGILNALDGIQGQSGSS</sequence>
<dbReference type="EMBL" id="JAIXMP010000004">
    <property type="protein sequence ID" value="KAI9274343.1"/>
    <property type="molecule type" value="Genomic_DNA"/>
</dbReference>